<dbReference type="EMBL" id="CP063845">
    <property type="protein sequence ID" value="UFP95938.1"/>
    <property type="molecule type" value="Genomic_DNA"/>
</dbReference>
<evidence type="ECO:0000313" key="2">
    <source>
        <dbReference type="Proteomes" id="UP001054846"/>
    </source>
</evidence>
<gene>
    <name evidence="1" type="ORF">ISF26_06880</name>
</gene>
<accession>A0ABY3PQF3</accession>
<dbReference type="Proteomes" id="UP001054846">
    <property type="component" value="Chromosome"/>
</dbReference>
<sequence length="124" mass="13732">MGSNLTEVASNLSIGSYRWHLFLCADQTKPACCDKAASLVSWDYLKGRLKALGLDRGEAAVFRTKANCLRVCRDGPILLVYPGGFWYHSATPEVLERVIQEHLIGGVPVAEFLFARNPLPEESH</sequence>
<proteinExistence type="predicted"/>
<dbReference type="InterPro" id="IPR036249">
    <property type="entry name" value="Thioredoxin-like_sf"/>
</dbReference>
<reference evidence="1 2" key="1">
    <citation type="journal article" date="2021" name="Genome Biol. Evol.">
        <title>Complete Genome Sequencing of a Novel Gloeobacter Species from a Waterfall Cave in Mexico.</title>
        <authorList>
            <person name="Saw J.H."/>
            <person name="Cardona T."/>
            <person name="Montejano G."/>
        </authorList>
    </citation>
    <scope>NUCLEOTIDE SEQUENCE [LARGE SCALE GENOMIC DNA]</scope>
    <source>
        <strain evidence="1">MG652769</strain>
    </source>
</reference>
<name>A0ABY3PQF3_9CYAN</name>
<dbReference type="CDD" id="cd02980">
    <property type="entry name" value="TRX_Fd_family"/>
    <property type="match status" value="1"/>
</dbReference>
<dbReference type="Gene3D" id="3.40.30.10">
    <property type="entry name" value="Glutaredoxin"/>
    <property type="match status" value="1"/>
</dbReference>
<dbReference type="SUPFAM" id="SSF52833">
    <property type="entry name" value="Thioredoxin-like"/>
    <property type="match status" value="1"/>
</dbReference>
<keyword evidence="2" id="KW-1185">Reference proteome</keyword>
<dbReference type="RefSeq" id="WP_230843173.1">
    <property type="nucleotide sequence ID" value="NZ_CP063845.1"/>
</dbReference>
<organism evidence="1 2">
    <name type="scientific">Gloeobacter morelensis MG652769</name>
    <dbReference type="NCBI Taxonomy" id="2781736"/>
    <lineage>
        <taxon>Bacteria</taxon>
        <taxon>Bacillati</taxon>
        <taxon>Cyanobacteriota</taxon>
        <taxon>Cyanophyceae</taxon>
        <taxon>Gloeobacterales</taxon>
        <taxon>Gloeobacteraceae</taxon>
        <taxon>Gloeobacter</taxon>
        <taxon>Gloeobacter morelensis</taxon>
    </lineage>
</organism>
<protein>
    <submittedName>
        <fullName evidence="1">Ferredoxin</fullName>
    </submittedName>
</protein>
<evidence type="ECO:0000313" key="1">
    <source>
        <dbReference type="EMBL" id="UFP95938.1"/>
    </source>
</evidence>